<sequence>MNLLIKILTFHIFMYGIVSAEISCADRAKKVSVNMTDCCQYPDLFDMKIFNETYEKVLAEGKAVPATPLFDCLVEQALFKSLKFIDDKGNLDAAKINQTISEVIKDPVWKSTILNAMPKCLSEVPKIADKYQTDLKISKNVCDVKFDIIADCVDITAFMNCPESSWIKSLPKANETVAAACENTKSFIKDCYSDIKAFEIFLENQKD</sequence>
<evidence type="ECO:0000256" key="2">
    <source>
        <dbReference type="ARBA" id="ARBA00008098"/>
    </source>
</evidence>
<dbReference type="EMBL" id="OU895879">
    <property type="protein sequence ID" value="CAH1727713.1"/>
    <property type="molecule type" value="Genomic_DNA"/>
</dbReference>
<dbReference type="Proteomes" id="UP001153620">
    <property type="component" value="Chromosome 3"/>
</dbReference>
<evidence type="ECO:0000256" key="1">
    <source>
        <dbReference type="ARBA" id="ARBA00004613"/>
    </source>
</evidence>
<keyword evidence="6" id="KW-0552">Olfaction</keyword>
<evidence type="ECO:0000313" key="9">
    <source>
        <dbReference type="Proteomes" id="UP001153620"/>
    </source>
</evidence>
<keyword evidence="5" id="KW-0716">Sensory transduction</keyword>
<organism evidence="8 9">
    <name type="scientific">Chironomus riparius</name>
    <dbReference type="NCBI Taxonomy" id="315576"/>
    <lineage>
        <taxon>Eukaryota</taxon>
        <taxon>Metazoa</taxon>
        <taxon>Ecdysozoa</taxon>
        <taxon>Arthropoda</taxon>
        <taxon>Hexapoda</taxon>
        <taxon>Insecta</taxon>
        <taxon>Pterygota</taxon>
        <taxon>Neoptera</taxon>
        <taxon>Endopterygota</taxon>
        <taxon>Diptera</taxon>
        <taxon>Nematocera</taxon>
        <taxon>Chironomoidea</taxon>
        <taxon>Chironomidae</taxon>
        <taxon>Chironominae</taxon>
        <taxon>Chironomus</taxon>
    </lineage>
</organism>
<dbReference type="SUPFAM" id="SSF47565">
    <property type="entry name" value="Insect pheromone/odorant-binding proteins"/>
    <property type="match status" value="1"/>
</dbReference>
<feature type="chain" id="PRO_5040479495" evidence="7">
    <location>
        <begin position="21"/>
        <end position="207"/>
    </location>
</feature>
<dbReference type="InterPro" id="IPR052295">
    <property type="entry name" value="Odorant-binding_protein"/>
</dbReference>
<feature type="signal peptide" evidence="7">
    <location>
        <begin position="1"/>
        <end position="20"/>
    </location>
</feature>
<evidence type="ECO:0000256" key="6">
    <source>
        <dbReference type="ARBA" id="ARBA00022725"/>
    </source>
</evidence>
<keyword evidence="7" id="KW-0732">Signal</keyword>
<keyword evidence="9" id="KW-1185">Reference proteome</keyword>
<comment type="similarity">
    <text evidence="2">Belongs to the PBP/GOBP family.</text>
</comment>
<accession>A0A9P0NM88</accession>
<evidence type="ECO:0000256" key="3">
    <source>
        <dbReference type="ARBA" id="ARBA00022448"/>
    </source>
</evidence>
<dbReference type="GO" id="GO:0005549">
    <property type="term" value="F:odorant binding"/>
    <property type="evidence" value="ECO:0007669"/>
    <property type="project" value="InterPro"/>
</dbReference>
<dbReference type="OrthoDB" id="654211at2759"/>
<keyword evidence="4" id="KW-0964">Secreted</keyword>
<keyword evidence="3" id="KW-0813">Transport</keyword>
<reference evidence="8" key="1">
    <citation type="submission" date="2022-01" db="EMBL/GenBank/DDBJ databases">
        <authorList>
            <person name="King R."/>
        </authorList>
    </citation>
    <scope>NUCLEOTIDE SEQUENCE</scope>
</reference>
<protein>
    <submittedName>
        <fullName evidence="8">Uncharacterized protein</fullName>
    </submittedName>
</protein>
<proteinExistence type="inferred from homology"/>
<evidence type="ECO:0000256" key="7">
    <source>
        <dbReference type="SAM" id="SignalP"/>
    </source>
</evidence>
<dbReference type="GO" id="GO:0005576">
    <property type="term" value="C:extracellular region"/>
    <property type="evidence" value="ECO:0007669"/>
    <property type="project" value="UniProtKB-SubCell"/>
</dbReference>
<dbReference type="PANTHER" id="PTHR21066:SF3">
    <property type="entry name" value="IP02236P"/>
    <property type="match status" value="1"/>
</dbReference>
<dbReference type="InterPro" id="IPR036728">
    <property type="entry name" value="PBP_GOBP_sf"/>
</dbReference>
<dbReference type="PANTHER" id="PTHR21066">
    <property type="entry name" value="ODORANT-BINDING PROTEIN 59A-RELATED"/>
    <property type="match status" value="1"/>
</dbReference>
<dbReference type="Gene3D" id="1.10.238.270">
    <property type="match status" value="1"/>
</dbReference>
<dbReference type="GO" id="GO:0007608">
    <property type="term" value="P:sensory perception of smell"/>
    <property type="evidence" value="ECO:0007669"/>
    <property type="project" value="UniProtKB-KW"/>
</dbReference>
<comment type="subcellular location">
    <subcellularLocation>
        <location evidence="1">Secreted</location>
    </subcellularLocation>
</comment>
<name>A0A9P0NM88_9DIPT</name>
<reference evidence="8" key="2">
    <citation type="submission" date="2022-10" db="EMBL/GenBank/DDBJ databases">
        <authorList>
            <consortium name="ENA_rothamsted_submissions"/>
            <consortium name="culmorum"/>
            <person name="King R."/>
        </authorList>
    </citation>
    <scope>NUCLEOTIDE SEQUENCE</scope>
</reference>
<evidence type="ECO:0000256" key="5">
    <source>
        <dbReference type="ARBA" id="ARBA00022606"/>
    </source>
</evidence>
<evidence type="ECO:0000256" key="4">
    <source>
        <dbReference type="ARBA" id="ARBA00022525"/>
    </source>
</evidence>
<evidence type="ECO:0000313" key="8">
    <source>
        <dbReference type="EMBL" id="CAH1727713.1"/>
    </source>
</evidence>
<dbReference type="AlphaFoldDB" id="A0A9P0NM88"/>
<gene>
    <name evidence="8" type="ORF">CHIRRI_LOCUS9951</name>
</gene>